<evidence type="ECO:0000259" key="2">
    <source>
        <dbReference type="PROSITE" id="PS50181"/>
    </source>
</evidence>
<protein>
    <recommendedName>
        <fullName evidence="2">F-box domain-containing protein</fullName>
    </recommendedName>
</protein>
<keyword evidence="4" id="KW-1185">Reference proteome</keyword>
<dbReference type="Proteomes" id="UP001443914">
    <property type="component" value="Unassembled WGS sequence"/>
</dbReference>
<reference evidence="3" key="1">
    <citation type="submission" date="2024-03" db="EMBL/GenBank/DDBJ databases">
        <title>WGS assembly of Saponaria officinalis var. Norfolk2.</title>
        <authorList>
            <person name="Jenkins J."/>
            <person name="Shu S."/>
            <person name="Grimwood J."/>
            <person name="Barry K."/>
            <person name="Goodstein D."/>
            <person name="Schmutz J."/>
            <person name="Leebens-Mack J."/>
            <person name="Osbourn A."/>
        </authorList>
    </citation>
    <scope>NUCLEOTIDE SEQUENCE [LARGE SCALE GENOMIC DNA]</scope>
    <source>
        <strain evidence="3">JIC</strain>
    </source>
</reference>
<dbReference type="InterPro" id="IPR050232">
    <property type="entry name" value="FBL13/AtMIF1-like"/>
</dbReference>
<dbReference type="InterPro" id="IPR001810">
    <property type="entry name" value="F-box_dom"/>
</dbReference>
<dbReference type="Pfam" id="PF00646">
    <property type="entry name" value="F-box"/>
    <property type="match status" value="1"/>
</dbReference>
<dbReference type="Pfam" id="PF23622">
    <property type="entry name" value="LRR_At1g61320_AtMIF1"/>
    <property type="match status" value="1"/>
</dbReference>
<dbReference type="InterPro" id="IPR036047">
    <property type="entry name" value="F-box-like_dom_sf"/>
</dbReference>
<dbReference type="EMBL" id="JBDFQZ010000006">
    <property type="protein sequence ID" value="KAK9714754.1"/>
    <property type="molecule type" value="Genomic_DNA"/>
</dbReference>
<dbReference type="Gene3D" id="3.80.10.10">
    <property type="entry name" value="Ribonuclease Inhibitor"/>
    <property type="match status" value="1"/>
</dbReference>
<accession>A0AAW1K907</accession>
<dbReference type="InterPro" id="IPR032675">
    <property type="entry name" value="LRR_dom_sf"/>
</dbReference>
<dbReference type="SUPFAM" id="SSF81383">
    <property type="entry name" value="F-box domain"/>
    <property type="match status" value="1"/>
</dbReference>
<evidence type="ECO:0000313" key="3">
    <source>
        <dbReference type="EMBL" id="KAK9714754.1"/>
    </source>
</evidence>
<dbReference type="InterPro" id="IPR006566">
    <property type="entry name" value="FBD"/>
</dbReference>
<gene>
    <name evidence="3" type="ORF">RND81_06G117400</name>
</gene>
<evidence type="ECO:0000313" key="4">
    <source>
        <dbReference type="Proteomes" id="UP001443914"/>
    </source>
</evidence>
<dbReference type="PANTHER" id="PTHR31900:SF32">
    <property type="entry name" value="F-BOX_RNI_FBD-LIKE DOMAIN PROTEIN"/>
    <property type="match status" value="1"/>
</dbReference>
<dbReference type="InterPro" id="IPR055357">
    <property type="entry name" value="LRR_At1g61320_AtMIF1"/>
</dbReference>
<dbReference type="PANTHER" id="PTHR31900">
    <property type="entry name" value="F-BOX/RNI SUPERFAMILY PROTEIN-RELATED"/>
    <property type="match status" value="1"/>
</dbReference>
<comment type="caution">
    <text evidence="3">The sequence shown here is derived from an EMBL/GenBank/DDBJ whole genome shotgun (WGS) entry which is preliminary data.</text>
</comment>
<dbReference type="PROSITE" id="PS50181">
    <property type="entry name" value="FBOX"/>
    <property type="match status" value="1"/>
</dbReference>
<dbReference type="SMART" id="SM00579">
    <property type="entry name" value="FBD"/>
    <property type="match status" value="1"/>
</dbReference>
<proteinExistence type="predicted"/>
<organism evidence="3 4">
    <name type="scientific">Saponaria officinalis</name>
    <name type="common">Common soapwort</name>
    <name type="synonym">Lychnis saponaria</name>
    <dbReference type="NCBI Taxonomy" id="3572"/>
    <lineage>
        <taxon>Eukaryota</taxon>
        <taxon>Viridiplantae</taxon>
        <taxon>Streptophyta</taxon>
        <taxon>Embryophyta</taxon>
        <taxon>Tracheophyta</taxon>
        <taxon>Spermatophyta</taxon>
        <taxon>Magnoliopsida</taxon>
        <taxon>eudicotyledons</taxon>
        <taxon>Gunneridae</taxon>
        <taxon>Pentapetalae</taxon>
        <taxon>Caryophyllales</taxon>
        <taxon>Caryophyllaceae</taxon>
        <taxon>Caryophylleae</taxon>
        <taxon>Saponaria</taxon>
    </lineage>
</organism>
<sequence length="511" mass="57959">METSGRNHGRPTDGELDAGEGKRHKLTTDRLSELPDLALVHILSLLYTEEAAKASVLSKRFNSLCNSVDSLNLTDEFSGKKGEIFIKFVDDALGFCRRKFIHKFSLEFDYEYTYKKAVDRWLEFVAQKQVKSLKLDFNHKRRCQMHLNWIADTTYVLSNILHENVNLEELVTCSCDFPIQTDISCRRLRFLSISQSRLDAELFSRILGGCSVLETLELRHCTGFDKLKINSSSLRVLRIVGEQLTSFWPIIGENSVLELSGPYLVSLEVSGTLYKTKFRLTDVGSLVSAVMTFTIKPPLGSGSKALQVAEEEIAREVLESLRCVKQVTIGGSIIKGLSKHEDYNLSSPLSKLRSLTLCIPITEWSQLRIATLLNSSPYLESLVIELSYCAAMCVVEHAKVTDDKYYWKSWSTISRCPLLHLKTVKLVGFQVSCQSMKPIFEFLEFLLRNSKALEEIVIHASRYVTRAALDAAMKLLDIPTASPDVIVQFEPPHLWIDPLCMYKELAPWFFT</sequence>
<dbReference type="AlphaFoldDB" id="A0AAW1K907"/>
<feature type="region of interest" description="Disordered" evidence="1">
    <location>
        <begin position="1"/>
        <end position="22"/>
    </location>
</feature>
<dbReference type="SUPFAM" id="SSF52047">
    <property type="entry name" value="RNI-like"/>
    <property type="match status" value="1"/>
</dbReference>
<feature type="domain" description="F-box" evidence="2">
    <location>
        <begin position="28"/>
        <end position="71"/>
    </location>
</feature>
<evidence type="ECO:0000256" key="1">
    <source>
        <dbReference type="SAM" id="MobiDB-lite"/>
    </source>
</evidence>
<name>A0AAW1K907_SAPOF</name>